<comment type="subcellular location">
    <subcellularLocation>
        <location evidence="4">Nucleus</location>
    </subcellularLocation>
</comment>
<dbReference type="GO" id="GO:0032259">
    <property type="term" value="P:methylation"/>
    <property type="evidence" value="ECO:0007669"/>
    <property type="project" value="UniProtKB-KW"/>
</dbReference>
<dbReference type="InterPro" id="IPR001214">
    <property type="entry name" value="SET_dom"/>
</dbReference>
<dbReference type="InterPro" id="IPR015353">
    <property type="entry name" value="Rubisco_LSMT_subst-bd"/>
</dbReference>
<dbReference type="EMBL" id="ML977567">
    <property type="protein sequence ID" value="KAF2004430.1"/>
    <property type="molecule type" value="Genomic_DNA"/>
</dbReference>
<dbReference type="Proteomes" id="UP000799779">
    <property type="component" value="Unassembled WGS sequence"/>
</dbReference>
<dbReference type="Gene3D" id="3.90.1420.10">
    <property type="entry name" value="Rubisco LSMT, substrate-binding domain"/>
    <property type="match status" value="1"/>
</dbReference>
<comment type="function">
    <text evidence="4">S-adenosyl-L-methionine-dependent protein-lysine N-methyltransferase that monomethylates 60S ribosomal protein L42.</text>
</comment>
<dbReference type="PIRSF" id="PIRSF011771">
    <property type="entry name" value="RMS1_SET"/>
    <property type="match status" value="1"/>
</dbReference>
<dbReference type="GO" id="GO:0005634">
    <property type="term" value="C:nucleus"/>
    <property type="evidence" value="ECO:0007669"/>
    <property type="project" value="UniProtKB-SubCell"/>
</dbReference>
<evidence type="ECO:0000256" key="3">
    <source>
        <dbReference type="ARBA" id="ARBA00022691"/>
    </source>
</evidence>
<dbReference type="SUPFAM" id="SSF81822">
    <property type="entry name" value="RuBisCo LSMT C-terminal, substrate-binding domain"/>
    <property type="match status" value="1"/>
</dbReference>
<evidence type="ECO:0000256" key="1">
    <source>
        <dbReference type="ARBA" id="ARBA00022603"/>
    </source>
</evidence>
<dbReference type="InterPro" id="IPR046341">
    <property type="entry name" value="SET_dom_sf"/>
</dbReference>
<dbReference type="InterPro" id="IPR050600">
    <property type="entry name" value="SETD3_SETD6_MTase"/>
</dbReference>
<sequence length="505" mass="56599">MKFHRAERERHSSVGHAPPTFFDSASQAFLAWLTASGAEINRKVGLQDLRSVQAGRGVVAIANIEEDELLFRIPRASILSVENSDLTSKLPTSVFEELDPWLSLILVMLYEYEKGQESNWAAYFGVLPQEFNTLMFWTPEELEQLQASAVRDKIGKDSADEAFRKHLIPIVNQYAQVFYPGDAYERAKTMQEEDILTLLHKMGTLIMAYAFDVEPAELKKEVDEEGYASEDEDEALPKGMVPLADMLNADADNNNARLFYESNSLTMKALCPILAGQEIYNDYGPLPRSDLLRRYGYITRNYTQYDVVEIPFEAVIATVCDPEPSGMDSIARLKTSCPQTFSYLEESGLFESGYDISYSSSFSIFESLSPELIVLVESLIMDDDAFGKLKAKGKLPKPDKISPKGAVLLHRLVKEKIASYATSLEEDESENVVVPVDKGYTSTERRVAMAKLVRIGEKQILKEADKALATLALELGWSEMETMDGQLKKRLAEDAPDGAVKKRRT</sequence>
<feature type="domain" description="SET" evidence="5">
    <location>
        <begin position="44"/>
        <end position="284"/>
    </location>
</feature>
<comment type="similarity">
    <text evidence="4">Belongs to the class V-like SAM-binding methyltransferase superfamily. Histone-lysine methyltransferase family. SETD6 subfamily.</text>
</comment>
<dbReference type="InterPro" id="IPR011383">
    <property type="entry name" value="N-lys_methylase_SETD6"/>
</dbReference>
<dbReference type="Pfam" id="PF09273">
    <property type="entry name" value="Rubis-subs-bind"/>
    <property type="match status" value="1"/>
</dbReference>
<dbReference type="EC" id="2.1.1.-" evidence="4"/>
<evidence type="ECO:0000259" key="5">
    <source>
        <dbReference type="PROSITE" id="PS50280"/>
    </source>
</evidence>
<evidence type="ECO:0000313" key="6">
    <source>
        <dbReference type="EMBL" id="KAF2004430.1"/>
    </source>
</evidence>
<keyword evidence="2 4" id="KW-0808">Transferase</keyword>
<dbReference type="OrthoDB" id="341421at2759"/>
<dbReference type="SUPFAM" id="SSF82199">
    <property type="entry name" value="SET domain"/>
    <property type="match status" value="1"/>
</dbReference>
<dbReference type="AlphaFoldDB" id="A0A6A5WRD5"/>
<evidence type="ECO:0000256" key="2">
    <source>
        <dbReference type="ARBA" id="ARBA00022679"/>
    </source>
</evidence>
<accession>A0A6A5WRD5</accession>
<dbReference type="GO" id="GO:0016279">
    <property type="term" value="F:protein-lysine N-methyltransferase activity"/>
    <property type="evidence" value="ECO:0007669"/>
    <property type="project" value="UniProtKB-UniRule"/>
</dbReference>
<keyword evidence="4" id="KW-0539">Nucleus</keyword>
<dbReference type="PANTHER" id="PTHR13271:SF34">
    <property type="entry name" value="N-LYSINE METHYLTRANSFERASE SETD6"/>
    <property type="match status" value="1"/>
</dbReference>
<dbReference type="InterPro" id="IPR036464">
    <property type="entry name" value="Rubisco_LSMT_subst-bd_sf"/>
</dbReference>
<dbReference type="PANTHER" id="PTHR13271">
    <property type="entry name" value="UNCHARACTERIZED PUTATIVE METHYLTRANSFERASE"/>
    <property type="match status" value="1"/>
</dbReference>
<evidence type="ECO:0000256" key="4">
    <source>
        <dbReference type="PIRNR" id="PIRNR011771"/>
    </source>
</evidence>
<dbReference type="Gene3D" id="3.90.1410.10">
    <property type="entry name" value="set domain protein methyltransferase, domain 1"/>
    <property type="match status" value="1"/>
</dbReference>
<protein>
    <recommendedName>
        <fullName evidence="4">Ribosomal lysine N-methyltransferase 4</fullName>
        <ecNumber evidence="4">2.1.1.-</ecNumber>
    </recommendedName>
</protein>
<keyword evidence="7" id="KW-1185">Reference proteome</keyword>
<dbReference type="PROSITE" id="PS50280">
    <property type="entry name" value="SET"/>
    <property type="match status" value="1"/>
</dbReference>
<organism evidence="6 7">
    <name type="scientific">Amniculicola lignicola CBS 123094</name>
    <dbReference type="NCBI Taxonomy" id="1392246"/>
    <lineage>
        <taxon>Eukaryota</taxon>
        <taxon>Fungi</taxon>
        <taxon>Dikarya</taxon>
        <taxon>Ascomycota</taxon>
        <taxon>Pezizomycotina</taxon>
        <taxon>Dothideomycetes</taxon>
        <taxon>Pleosporomycetidae</taxon>
        <taxon>Pleosporales</taxon>
        <taxon>Amniculicolaceae</taxon>
        <taxon>Amniculicola</taxon>
    </lineage>
</organism>
<dbReference type="FunFam" id="3.90.1410.10:FF:000007">
    <property type="entry name" value="Ribosomal lysine N-methyltransferase 4"/>
    <property type="match status" value="1"/>
</dbReference>
<proteinExistence type="inferred from homology"/>
<gene>
    <name evidence="6" type="ORF">P154DRAFT_572088</name>
</gene>
<dbReference type="Pfam" id="PF00856">
    <property type="entry name" value="SET"/>
    <property type="match status" value="1"/>
</dbReference>
<evidence type="ECO:0000313" key="7">
    <source>
        <dbReference type="Proteomes" id="UP000799779"/>
    </source>
</evidence>
<reference evidence="6" key="1">
    <citation type="journal article" date="2020" name="Stud. Mycol.">
        <title>101 Dothideomycetes genomes: a test case for predicting lifestyles and emergence of pathogens.</title>
        <authorList>
            <person name="Haridas S."/>
            <person name="Albert R."/>
            <person name="Binder M."/>
            <person name="Bloem J."/>
            <person name="Labutti K."/>
            <person name="Salamov A."/>
            <person name="Andreopoulos B."/>
            <person name="Baker S."/>
            <person name="Barry K."/>
            <person name="Bills G."/>
            <person name="Bluhm B."/>
            <person name="Cannon C."/>
            <person name="Castanera R."/>
            <person name="Culley D."/>
            <person name="Daum C."/>
            <person name="Ezra D."/>
            <person name="Gonzalez J."/>
            <person name="Henrissat B."/>
            <person name="Kuo A."/>
            <person name="Liang C."/>
            <person name="Lipzen A."/>
            <person name="Lutzoni F."/>
            <person name="Magnuson J."/>
            <person name="Mondo S."/>
            <person name="Nolan M."/>
            <person name="Ohm R."/>
            <person name="Pangilinan J."/>
            <person name="Park H.-J."/>
            <person name="Ramirez L."/>
            <person name="Alfaro M."/>
            <person name="Sun H."/>
            <person name="Tritt A."/>
            <person name="Yoshinaga Y."/>
            <person name="Zwiers L.-H."/>
            <person name="Turgeon B."/>
            <person name="Goodwin S."/>
            <person name="Spatafora J."/>
            <person name="Crous P."/>
            <person name="Grigoriev I."/>
        </authorList>
    </citation>
    <scope>NUCLEOTIDE SEQUENCE</scope>
    <source>
        <strain evidence="6">CBS 123094</strain>
    </source>
</reference>
<keyword evidence="3 4" id="KW-0949">S-adenosyl-L-methionine</keyword>
<keyword evidence="1 4" id="KW-0489">Methyltransferase</keyword>
<name>A0A6A5WRD5_9PLEO</name>